<dbReference type="EMBL" id="MFQN01000004">
    <property type="protein sequence ID" value="OGH75601.1"/>
    <property type="molecule type" value="Genomic_DNA"/>
</dbReference>
<sequence>MKKFDIIVIGDSTMDMILMIDDAQVQCDLKKEHCQICLNYADKIPISQTVQSLGGNAANIAVGCRKLGLKTAIVTELGDDLNGALIKQEFVKTGIDTNFVKLNPKNETRYSVVLSYLGERTILSYHAKRKYSLPILPSTKWLYYTSVGDDFRVLQKQILAYLKKHPDCRFACNPGSYHLKKDLAGFKPILSMVDLLFVNKEEAEKLVGAGLSLRAKRSNPVAELLSSLLKMGIKTVVITDGENGSYAANSAERYRLPAFDVKIISKTGAGDAYASGFLSAIANKKSLVEAMQWGTANSSGVIRQIGAQTGLLNKNKIEKMISKFVKVKVKAL</sequence>
<evidence type="ECO:0000256" key="2">
    <source>
        <dbReference type="ARBA" id="ARBA00022777"/>
    </source>
</evidence>
<comment type="caution">
    <text evidence="4">The sequence shown here is derived from an EMBL/GenBank/DDBJ whole genome shotgun (WGS) entry which is preliminary data.</text>
</comment>
<dbReference type="Proteomes" id="UP000178347">
    <property type="component" value="Unassembled WGS sequence"/>
</dbReference>
<dbReference type="GO" id="GO:0016301">
    <property type="term" value="F:kinase activity"/>
    <property type="evidence" value="ECO:0007669"/>
    <property type="project" value="UniProtKB-KW"/>
</dbReference>
<proteinExistence type="predicted"/>
<organism evidence="4 5">
    <name type="scientific">Candidatus Magasanikbacteria bacterium RIFCSPLOWO2_12_FULL_43_12</name>
    <dbReference type="NCBI Taxonomy" id="1798692"/>
    <lineage>
        <taxon>Bacteria</taxon>
        <taxon>Candidatus Magasanikiibacteriota</taxon>
    </lineage>
</organism>
<gene>
    <name evidence="4" type="ORF">A3G00_03840</name>
</gene>
<dbReference type="PROSITE" id="PS00583">
    <property type="entry name" value="PFKB_KINASES_1"/>
    <property type="match status" value="1"/>
</dbReference>
<keyword evidence="2" id="KW-0418">Kinase</keyword>
<accession>A0A1F6MVG5</accession>
<keyword evidence="1" id="KW-0808">Transferase</keyword>
<evidence type="ECO:0000313" key="4">
    <source>
        <dbReference type="EMBL" id="OGH75601.1"/>
    </source>
</evidence>
<evidence type="ECO:0000256" key="1">
    <source>
        <dbReference type="ARBA" id="ARBA00022679"/>
    </source>
</evidence>
<dbReference type="PANTHER" id="PTHR10584">
    <property type="entry name" value="SUGAR KINASE"/>
    <property type="match status" value="1"/>
</dbReference>
<dbReference type="STRING" id="1798692.A3G00_03840"/>
<evidence type="ECO:0000259" key="3">
    <source>
        <dbReference type="Pfam" id="PF00294"/>
    </source>
</evidence>
<reference evidence="4 5" key="1">
    <citation type="journal article" date="2016" name="Nat. Commun.">
        <title>Thousands of microbial genomes shed light on interconnected biogeochemical processes in an aquifer system.</title>
        <authorList>
            <person name="Anantharaman K."/>
            <person name="Brown C.T."/>
            <person name="Hug L.A."/>
            <person name="Sharon I."/>
            <person name="Castelle C.J."/>
            <person name="Probst A.J."/>
            <person name="Thomas B.C."/>
            <person name="Singh A."/>
            <person name="Wilkins M.J."/>
            <person name="Karaoz U."/>
            <person name="Brodie E.L."/>
            <person name="Williams K.H."/>
            <person name="Hubbard S.S."/>
            <person name="Banfield J.F."/>
        </authorList>
    </citation>
    <scope>NUCLEOTIDE SEQUENCE [LARGE SCALE GENOMIC DNA]</scope>
</reference>
<protein>
    <recommendedName>
        <fullName evidence="3">Carbohydrate kinase PfkB domain-containing protein</fullName>
    </recommendedName>
</protein>
<dbReference type="Gene3D" id="3.40.1190.20">
    <property type="match status" value="1"/>
</dbReference>
<dbReference type="InterPro" id="IPR011611">
    <property type="entry name" value="PfkB_dom"/>
</dbReference>
<dbReference type="InterPro" id="IPR029056">
    <property type="entry name" value="Ribokinase-like"/>
</dbReference>
<dbReference type="AlphaFoldDB" id="A0A1F6MVG5"/>
<evidence type="ECO:0000313" key="5">
    <source>
        <dbReference type="Proteomes" id="UP000178347"/>
    </source>
</evidence>
<name>A0A1F6MVG5_9BACT</name>
<dbReference type="Pfam" id="PF00294">
    <property type="entry name" value="PfkB"/>
    <property type="match status" value="1"/>
</dbReference>
<dbReference type="SUPFAM" id="SSF53613">
    <property type="entry name" value="Ribokinase-like"/>
    <property type="match status" value="1"/>
</dbReference>
<dbReference type="PANTHER" id="PTHR10584:SF166">
    <property type="entry name" value="RIBOKINASE"/>
    <property type="match status" value="1"/>
</dbReference>
<dbReference type="InterPro" id="IPR002173">
    <property type="entry name" value="Carboh/pur_kinase_PfkB_CS"/>
</dbReference>
<feature type="domain" description="Carbohydrate kinase PfkB" evidence="3">
    <location>
        <begin position="14"/>
        <end position="310"/>
    </location>
</feature>